<dbReference type="PANTHER" id="PTHR48081">
    <property type="entry name" value="AB HYDROLASE SUPERFAMILY PROTEIN C4A8.06C"/>
    <property type="match status" value="1"/>
</dbReference>
<dbReference type="AlphaFoldDB" id="A0A9X2JMN2"/>
<dbReference type="InterPro" id="IPR013094">
    <property type="entry name" value="AB_hydrolase_3"/>
</dbReference>
<dbReference type="InterPro" id="IPR050300">
    <property type="entry name" value="GDXG_lipolytic_enzyme"/>
</dbReference>
<evidence type="ECO:0000256" key="1">
    <source>
        <dbReference type="ARBA" id="ARBA00022801"/>
    </source>
</evidence>
<comment type="caution">
    <text evidence="4">The sequence shown here is derived from an EMBL/GenBank/DDBJ whole genome shotgun (WGS) entry which is preliminary data.</text>
</comment>
<feature type="domain" description="Alpha/beta hydrolase fold-3" evidence="3">
    <location>
        <begin position="183"/>
        <end position="389"/>
    </location>
</feature>
<protein>
    <submittedName>
        <fullName evidence="4">Alpha/beta hydrolase</fullName>
    </submittedName>
</protein>
<dbReference type="Gene3D" id="3.40.50.1820">
    <property type="entry name" value="alpha/beta hydrolase"/>
    <property type="match status" value="1"/>
</dbReference>
<dbReference type="Pfam" id="PF07859">
    <property type="entry name" value="Abhydrolase_3"/>
    <property type="match status" value="1"/>
</dbReference>
<proteinExistence type="predicted"/>
<dbReference type="EMBL" id="JAMYXC010000029">
    <property type="protein sequence ID" value="MCP1167367.1"/>
    <property type="molecule type" value="Genomic_DNA"/>
</dbReference>
<dbReference type="PANTHER" id="PTHR48081:SF8">
    <property type="entry name" value="ALPHA_BETA HYDROLASE FOLD-3 DOMAIN-CONTAINING PROTEIN-RELATED"/>
    <property type="match status" value="1"/>
</dbReference>
<dbReference type="InterPro" id="IPR029058">
    <property type="entry name" value="AB_hydrolase_fold"/>
</dbReference>
<evidence type="ECO:0000259" key="3">
    <source>
        <dbReference type="Pfam" id="PF07859"/>
    </source>
</evidence>
<organism evidence="4 5">
    <name type="scientific">Limimaricola litoreus</name>
    <dbReference type="NCBI Taxonomy" id="2955316"/>
    <lineage>
        <taxon>Bacteria</taxon>
        <taxon>Pseudomonadati</taxon>
        <taxon>Pseudomonadota</taxon>
        <taxon>Alphaproteobacteria</taxon>
        <taxon>Rhodobacterales</taxon>
        <taxon>Paracoccaceae</taxon>
        <taxon>Limimaricola</taxon>
    </lineage>
</organism>
<accession>A0A9X2JMN2</accession>
<dbReference type="GO" id="GO:0016787">
    <property type="term" value="F:hydrolase activity"/>
    <property type="evidence" value="ECO:0007669"/>
    <property type="project" value="UniProtKB-KW"/>
</dbReference>
<gene>
    <name evidence="4" type="ORF">NHG85_02300</name>
</gene>
<dbReference type="SUPFAM" id="SSF53474">
    <property type="entry name" value="alpha/beta-Hydrolases"/>
    <property type="match status" value="1"/>
</dbReference>
<keyword evidence="5" id="KW-1185">Reference proteome</keyword>
<feature type="region of interest" description="Disordered" evidence="2">
    <location>
        <begin position="50"/>
        <end position="74"/>
    </location>
</feature>
<feature type="compositionally biased region" description="Acidic residues" evidence="2">
    <location>
        <begin position="464"/>
        <end position="474"/>
    </location>
</feature>
<feature type="compositionally biased region" description="Low complexity" evidence="2">
    <location>
        <begin position="50"/>
        <end position="73"/>
    </location>
</feature>
<dbReference type="Proteomes" id="UP001139477">
    <property type="component" value="Unassembled WGS sequence"/>
</dbReference>
<reference evidence="4" key="1">
    <citation type="submission" date="2022-06" db="EMBL/GenBank/DDBJ databases">
        <title>Limimaricola sediminis sp. nov., isolated from an intertidal sediment.</title>
        <authorList>
            <person name="Shao X."/>
        </authorList>
    </citation>
    <scope>NUCLEOTIDE SEQUENCE</scope>
    <source>
        <strain evidence="4">ASW11-118</strain>
    </source>
</reference>
<evidence type="ECO:0000313" key="5">
    <source>
        <dbReference type="Proteomes" id="UP001139477"/>
    </source>
</evidence>
<evidence type="ECO:0000256" key="2">
    <source>
        <dbReference type="SAM" id="MobiDB-lite"/>
    </source>
</evidence>
<dbReference type="RefSeq" id="WP_253329429.1">
    <property type="nucleotide sequence ID" value="NZ_JAMYXC010000029.1"/>
</dbReference>
<sequence>MAELILCLAVGEPFTKSARGSLMHALLKTTTASAALAAALSVSPATLSAQETATDDSSSSETSTATDTASAPDTRVEVQANVTADAGAVADPPASPNEDMQAVLDKLADLGAQPISELSVEEARSQPTPADAVMALMEERGIEMPEDLAGIATRDITYPGADGSEIDARVYTPAEGEGPFPLIVYYHGGGWVIAGIDVYDASARALAASANAVVVSATYRQAPGAIFPTQHEDASAAYEWIVENSGAFNADAERLAIAGESAGGNLALNVAIHARDAELIQPDHVLSVYPIASDDMQLPSYEAYADAMPLSRDGMEWFFDKVFEDPSQASDPRIDLISRDDLQGLPPVTIVNAEIDPLQSEGEIMAERLAEAGVEVEQMTYDGVTHEFFGMGTVVPQAQEAVDMAVANLREAFGSESDMDAGATTDAGMESGEGSETDAMATDAPAAMQTEGDTNTGTDGTADPADEDATTTGN</sequence>
<evidence type="ECO:0000313" key="4">
    <source>
        <dbReference type="EMBL" id="MCP1167367.1"/>
    </source>
</evidence>
<feature type="region of interest" description="Disordered" evidence="2">
    <location>
        <begin position="416"/>
        <end position="474"/>
    </location>
</feature>
<name>A0A9X2JMN2_9RHOB</name>
<keyword evidence="1 4" id="KW-0378">Hydrolase</keyword>
<feature type="compositionally biased region" description="Low complexity" evidence="2">
    <location>
        <begin position="437"/>
        <end position="463"/>
    </location>
</feature>